<organism evidence="1 2">
    <name type="scientific">Streptomyces koyangensis</name>
    <dbReference type="NCBI Taxonomy" id="188770"/>
    <lineage>
        <taxon>Bacteria</taxon>
        <taxon>Bacillati</taxon>
        <taxon>Actinomycetota</taxon>
        <taxon>Actinomycetes</taxon>
        <taxon>Kitasatosporales</taxon>
        <taxon>Streptomycetaceae</taxon>
        <taxon>Streptomyces</taxon>
        <taxon>Streptomyces aurantiacus group</taxon>
    </lineage>
</organism>
<keyword evidence="1" id="KW-0238">DNA-binding</keyword>
<dbReference type="GO" id="GO:0003677">
    <property type="term" value="F:DNA binding"/>
    <property type="evidence" value="ECO:0007669"/>
    <property type="project" value="UniProtKB-KW"/>
</dbReference>
<dbReference type="RefSeq" id="WP_117350428.1">
    <property type="nucleotide sequence ID" value="NZ_CP031742.1"/>
</dbReference>
<dbReference type="GeneID" id="300117674"/>
<sequence>MSHLPTPQALRSGEWMTPRQVSAVTHYALQTLANNRNLGIGLPYVKLPTGRIWYRRVDVDALISGAAAA</sequence>
<evidence type="ECO:0000313" key="2">
    <source>
        <dbReference type="Proteomes" id="UP000259636"/>
    </source>
</evidence>
<dbReference type="KEGG" id="sky:D0C37_26460"/>
<accession>A0A385DHC4</accession>
<dbReference type="Proteomes" id="UP000259636">
    <property type="component" value="Chromosome"/>
</dbReference>
<name>A0A385DHC4_9ACTN</name>
<dbReference type="EMBL" id="CP031742">
    <property type="protein sequence ID" value="AXQ57788.1"/>
    <property type="molecule type" value="Genomic_DNA"/>
</dbReference>
<protein>
    <submittedName>
        <fullName evidence="1">DNA-binding protein</fullName>
    </submittedName>
</protein>
<gene>
    <name evidence="1" type="ORF">D0C37_26460</name>
</gene>
<dbReference type="AlphaFoldDB" id="A0A385DHC4"/>
<evidence type="ECO:0000313" key="1">
    <source>
        <dbReference type="EMBL" id="AXQ57788.1"/>
    </source>
</evidence>
<reference evidence="1 2" key="1">
    <citation type="submission" date="2018-08" db="EMBL/GenBank/DDBJ databases">
        <authorList>
            <person name="Ferrada E.E."/>
            <person name="Latorre B.A."/>
        </authorList>
    </citation>
    <scope>NUCLEOTIDE SEQUENCE [LARGE SCALE GENOMIC DNA]</scope>
    <source>
        <strain evidence="1 2">VK-A60T</strain>
    </source>
</reference>
<proteinExistence type="predicted"/>